<feature type="transmembrane region" description="Helical" evidence="1">
    <location>
        <begin position="86"/>
        <end position="103"/>
    </location>
</feature>
<accession>K9U116</accession>
<evidence type="ECO:0000313" key="4">
    <source>
        <dbReference type="Proteomes" id="UP000010384"/>
    </source>
</evidence>
<keyword evidence="1" id="KW-0812">Transmembrane</keyword>
<feature type="domain" description="2TM" evidence="2">
    <location>
        <begin position="70"/>
        <end position="151"/>
    </location>
</feature>
<evidence type="ECO:0000256" key="1">
    <source>
        <dbReference type="SAM" id="Phobius"/>
    </source>
</evidence>
<dbReference type="Proteomes" id="UP000010384">
    <property type="component" value="Chromosome"/>
</dbReference>
<evidence type="ECO:0000259" key="2">
    <source>
        <dbReference type="Pfam" id="PF13239"/>
    </source>
</evidence>
<keyword evidence="4" id="KW-1185">Reference proteome</keyword>
<protein>
    <recommendedName>
        <fullName evidence="2">2TM domain-containing protein</fullName>
    </recommendedName>
</protein>
<dbReference type="InterPro" id="IPR025698">
    <property type="entry name" value="2TM_dom"/>
</dbReference>
<reference evidence="3 4" key="1">
    <citation type="submission" date="2012-06" db="EMBL/GenBank/DDBJ databases">
        <title>Finished chromosome of genome of Chroococcidiopsis thermalis PCC 7203.</title>
        <authorList>
            <consortium name="US DOE Joint Genome Institute"/>
            <person name="Gugger M."/>
            <person name="Coursin T."/>
            <person name="Rippka R."/>
            <person name="Tandeau De Marsac N."/>
            <person name="Huntemann M."/>
            <person name="Wei C.-L."/>
            <person name="Han J."/>
            <person name="Detter J.C."/>
            <person name="Han C."/>
            <person name="Tapia R."/>
            <person name="Davenport K."/>
            <person name="Daligault H."/>
            <person name="Erkkila T."/>
            <person name="Gu W."/>
            <person name="Munk A.C.C."/>
            <person name="Teshima H."/>
            <person name="Xu Y."/>
            <person name="Chain P."/>
            <person name="Chen A."/>
            <person name="Krypides N."/>
            <person name="Mavromatis K."/>
            <person name="Markowitz V."/>
            <person name="Szeto E."/>
            <person name="Ivanova N."/>
            <person name="Mikhailova N."/>
            <person name="Ovchinnikova G."/>
            <person name="Pagani I."/>
            <person name="Pati A."/>
            <person name="Goodwin L."/>
            <person name="Peters L."/>
            <person name="Pitluck S."/>
            <person name="Woyke T."/>
            <person name="Kerfeld C."/>
        </authorList>
    </citation>
    <scope>NUCLEOTIDE SEQUENCE [LARGE SCALE GENOMIC DNA]</scope>
    <source>
        <strain evidence="3 4">PCC 7203</strain>
    </source>
</reference>
<dbReference type="EMBL" id="CP003597">
    <property type="protein sequence ID" value="AFY88141.1"/>
    <property type="molecule type" value="Genomic_DNA"/>
</dbReference>
<dbReference type="RefSeq" id="WP_015154688.1">
    <property type="nucleotide sequence ID" value="NC_019695.1"/>
</dbReference>
<dbReference type="eggNOG" id="ENOG5031EQC">
    <property type="taxonomic scope" value="Bacteria"/>
</dbReference>
<dbReference type="HOGENOM" id="CLU_129293_0_0_3"/>
<sequence>MKTVVDNKLVQTYHQEDIQQILQIAIARQAYEGEFSRQQLLEIAAELEISPECLQLAEQEWLNQQSDSQERQKFNLDRRKKLQKRFGNYGLVNIFFILLDLVSGGGLSWSLYILLSLSFLLGLDVWNKSQIQGEEYEKAFQNWKRRHQIKRSINSLLDRLLKA</sequence>
<proteinExistence type="predicted"/>
<dbReference type="Pfam" id="PF13239">
    <property type="entry name" value="2TM"/>
    <property type="match status" value="1"/>
</dbReference>
<dbReference type="PATRIC" id="fig|251229.3.peg.3121"/>
<dbReference type="AlphaFoldDB" id="K9U116"/>
<dbReference type="STRING" id="251229.Chro_2667"/>
<organism evidence="3 4">
    <name type="scientific">Chroococcidiopsis thermalis (strain PCC 7203)</name>
    <dbReference type="NCBI Taxonomy" id="251229"/>
    <lineage>
        <taxon>Bacteria</taxon>
        <taxon>Bacillati</taxon>
        <taxon>Cyanobacteriota</taxon>
        <taxon>Cyanophyceae</taxon>
        <taxon>Chroococcidiopsidales</taxon>
        <taxon>Chroococcidiopsidaceae</taxon>
        <taxon>Chroococcidiopsis</taxon>
    </lineage>
</organism>
<dbReference type="OrthoDB" id="560236at2"/>
<dbReference type="InParanoid" id="K9U116"/>
<evidence type="ECO:0000313" key="3">
    <source>
        <dbReference type="EMBL" id="AFY88141.1"/>
    </source>
</evidence>
<dbReference type="KEGG" id="cthe:Chro_2667"/>
<name>K9U116_CHRTP</name>
<keyword evidence="1" id="KW-0472">Membrane</keyword>
<keyword evidence="1" id="KW-1133">Transmembrane helix</keyword>
<gene>
    <name evidence="3" type="ORF">Chro_2667</name>
</gene>